<organism evidence="9 10">
    <name type="scientific">Lacticaseibacillus manihotivorans DSM 13343 = JCM 12514</name>
    <dbReference type="NCBI Taxonomy" id="1423769"/>
    <lineage>
        <taxon>Bacteria</taxon>
        <taxon>Bacillati</taxon>
        <taxon>Bacillota</taxon>
        <taxon>Bacilli</taxon>
        <taxon>Lactobacillales</taxon>
        <taxon>Lactobacillaceae</taxon>
        <taxon>Lacticaseibacillus</taxon>
    </lineage>
</organism>
<feature type="transmembrane region" description="Helical" evidence="7">
    <location>
        <begin position="12"/>
        <end position="32"/>
    </location>
</feature>
<dbReference type="RefSeq" id="WP_056963876.1">
    <property type="nucleotide sequence ID" value="NZ_AZEU01000158.1"/>
</dbReference>
<dbReference type="SUPFAM" id="SSF103473">
    <property type="entry name" value="MFS general substrate transporter"/>
    <property type="match status" value="1"/>
</dbReference>
<dbReference type="EMBL" id="AZEU01000158">
    <property type="protein sequence ID" value="KRL44345.1"/>
    <property type="molecule type" value="Genomic_DNA"/>
</dbReference>
<dbReference type="InterPro" id="IPR051788">
    <property type="entry name" value="MFS_Transporter"/>
</dbReference>
<protein>
    <submittedName>
        <fullName evidence="9">Transport protein</fullName>
    </submittedName>
</protein>
<evidence type="ECO:0000256" key="4">
    <source>
        <dbReference type="ARBA" id="ARBA00022692"/>
    </source>
</evidence>
<dbReference type="PROSITE" id="PS50850">
    <property type="entry name" value="MFS"/>
    <property type="match status" value="1"/>
</dbReference>
<reference evidence="9 10" key="1">
    <citation type="journal article" date="2015" name="Genome Announc.">
        <title>Expanding the biotechnology potential of lactobacilli through comparative genomics of 213 strains and associated genera.</title>
        <authorList>
            <person name="Sun Z."/>
            <person name="Harris H.M."/>
            <person name="McCann A."/>
            <person name="Guo C."/>
            <person name="Argimon S."/>
            <person name="Zhang W."/>
            <person name="Yang X."/>
            <person name="Jeffery I.B."/>
            <person name="Cooney J.C."/>
            <person name="Kagawa T.F."/>
            <person name="Liu W."/>
            <person name="Song Y."/>
            <person name="Salvetti E."/>
            <person name="Wrobel A."/>
            <person name="Rasinkangas P."/>
            <person name="Parkhill J."/>
            <person name="Rea M.C."/>
            <person name="O'Sullivan O."/>
            <person name="Ritari J."/>
            <person name="Douillard F.P."/>
            <person name="Paul Ross R."/>
            <person name="Yang R."/>
            <person name="Briner A.E."/>
            <person name="Felis G.E."/>
            <person name="de Vos W.M."/>
            <person name="Barrangou R."/>
            <person name="Klaenhammer T.R."/>
            <person name="Caufield P.W."/>
            <person name="Cui Y."/>
            <person name="Zhang H."/>
            <person name="O'Toole P.W."/>
        </authorList>
    </citation>
    <scope>NUCLEOTIDE SEQUENCE [LARGE SCALE GENOMIC DNA]</scope>
    <source>
        <strain evidence="9 10">DSM 13343</strain>
    </source>
</reference>
<evidence type="ECO:0000313" key="9">
    <source>
        <dbReference type="EMBL" id="KRL44345.1"/>
    </source>
</evidence>
<comment type="caution">
    <text evidence="9">The sequence shown here is derived from an EMBL/GenBank/DDBJ whole genome shotgun (WGS) entry which is preliminary data.</text>
</comment>
<dbReference type="PATRIC" id="fig|1423769.4.peg.1270"/>
<evidence type="ECO:0000256" key="2">
    <source>
        <dbReference type="ARBA" id="ARBA00008335"/>
    </source>
</evidence>
<feature type="transmembrane region" description="Helical" evidence="7">
    <location>
        <begin position="78"/>
        <end position="96"/>
    </location>
</feature>
<comment type="similarity">
    <text evidence="2">Belongs to the major facilitator superfamily.</text>
</comment>
<gene>
    <name evidence="9" type="ORF">FD01_GL001177</name>
</gene>
<dbReference type="Pfam" id="PF07690">
    <property type="entry name" value="MFS_1"/>
    <property type="match status" value="1"/>
</dbReference>
<name>A0A0R1QID8_9LACO</name>
<feature type="transmembrane region" description="Helical" evidence="7">
    <location>
        <begin position="163"/>
        <end position="183"/>
    </location>
</feature>
<keyword evidence="3" id="KW-0813">Transport</keyword>
<sequence>MTQTLSSNMQRRLSISLYINYIVHGIGLIIIAQNMQALSASWHAPVATVSLVLSGVGLGRFPAYFLFGFIADRYGRKVCINVGMVLYLVFFAGMMLTHSLPIAYALAMCAGAANSAFDAGSYTTFADLGGKAKASNVLIKAAMSLGEFILPIFVAYSEGIGAWYGWSFAIGAALLVINLILVAPLKFPAIQHHTEAEVEKAQGLSKTKRWIATIALAMYGYTSMGLMIWFTQWISLYATKVLHFSNMNAHLLLSSYSIGSISGVLVIFMLLRKQAPEGIVLLSLNALGLLSLAAVCLVHTPIVGMVAAFVFGLSAAGGGMQVGLTMFLTLYPNIKGMITGIFMNFGSLATFSVPLITGWLSAHINLAAALRGDLVVAALGLGLVIVARVCLHQSKPSVREVPSWQ</sequence>
<dbReference type="GO" id="GO:0005886">
    <property type="term" value="C:plasma membrane"/>
    <property type="evidence" value="ECO:0007669"/>
    <property type="project" value="UniProtKB-SubCell"/>
</dbReference>
<evidence type="ECO:0000256" key="1">
    <source>
        <dbReference type="ARBA" id="ARBA00004651"/>
    </source>
</evidence>
<feature type="transmembrane region" description="Helical" evidence="7">
    <location>
        <begin position="278"/>
        <end position="300"/>
    </location>
</feature>
<comment type="subcellular location">
    <subcellularLocation>
        <location evidence="1">Cell membrane</location>
        <topology evidence="1">Multi-pass membrane protein</topology>
    </subcellularLocation>
</comment>
<dbReference type="InterPro" id="IPR011701">
    <property type="entry name" value="MFS"/>
</dbReference>
<feature type="transmembrane region" description="Helical" evidence="7">
    <location>
        <begin position="374"/>
        <end position="391"/>
    </location>
</feature>
<accession>A0A0R1QID8</accession>
<keyword evidence="4 7" id="KW-0812">Transmembrane</keyword>
<keyword evidence="10" id="KW-1185">Reference proteome</keyword>
<evidence type="ECO:0000256" key="3">
    <source>
        <dbReference type="ARBA" id="ARBA00022448"/>
    </source>
</evidence>
<dbReference type="Gene3D" id="1.20.1250.20">
    <property type="entry name" value="MFS general substrate transporter like domains"/>
    <property type="match status" value="2"/>
</dbReference>
<feature type="transmembrane region" description="Helical" evidence="7">
    <location>
        <begin position="251"/>
        <end position="271"/>
    </location>
</feature>
<dbReference type="GO" id="GO:0022857">
    <property type="term" value="F:transmembrane transporter activity"/>
    <property type="evidence" value="ECO:0007669"/>
    <property type="project" value="InterPro"/>
</dbReference>
<dbReference type="PANTHER" id="PTHR23514:SF3">
    <property type="entry name" value="BYPASS OF STOP CODON PROTEIN 6"/>
    <property type="match status" value="1"/>
</dbReference>
<dbReference type="InterPro" id="IPR020846">
    <property type="entry name" value="MFS_dom"/>
</dbReference>
<feature type="transmembrane region" description="Helical" evidence="7">
    <location>
        <begin position="44"/>
        <end position="66"/>
    </location>
</feature>
<feature type="domain" description="Major facilitator superfamily (MFS) profile" evidence="8">
    <location>
        <begin position="13"/>
        <end position="395"/>
    </location>
</feature>
<keyword evidence="5 7" id="KW-1133">Transmembrane helix</keyword>
<dbReference type="AlphaFoldDB" id="A0A0R1QID8"/>
<dbReference type="InterPro" id="IPR036259">
    <property type="entry name" value="MFS_trans_sf"/>
</dbReference>
<dbReference type="PANTHER" id="PTHR23514">
    <property type="entry name" value="BYPASS OF STOP CODON PROTEIN 6"/>
    <property type="match status" value="1"/>
</dbReference>
<evidence type="ECO:0000256" key="5">
    <source>
        <dbReference type="ARBA" id="ARBA00022989"/>
    </source>
</evidence>
<feature type="transmembrane region" description="Helical" evidence="7">
    <location>
        <begin position="341"/>
        <end position="362"/>
    </location>
</feature>
<evidence type="ECO:0000256" key="7">
    <source>
        <dbReference type="SAM" id="Phobius"/>
    </source>
</evidence>
<keyword evidence="6 7" id="KW-0472">Membrane</keyword>
<evidence type="ECO:0000256" key="6">
    <source>
        <dbReference type="ARBA" id="ARBA00023136"/>
    </source>
</evidence>
<feature type="transmembrane region" description="Helical" evidence="7">
    <location>
        <begin position="306"/>
        <end position="329"/>
    </location>
</feature>
<evidence type="ECO:0000259" key="8">
    <source>
        <dbReference type="PROSITE" id="PS50850"/>
    </source>
</evidence>
<feature type="transmembrane region" description="Helical" evidence="7">
    <location>
        <begin position="210"/>
        <end position="231"/>
    </location>
</feature>
<evidence type="ECO:0000313" key="10">
    <source>
        <dbReference type="Proteomes" id="UP000051790"/>
    </source>
</evidence>
<proteinExistence type="inferred from homology"/>
<dbReference type="Proteomes" id="UP000051790">
    <property type="component" value="Unassembled WGS sequence"/>
</dbReference>